<keyword evidence="2 4" id="KW-0560">Oxidoreductase</keyword>
<dbReference type="PROSITE" id="PS00671">
    <property type="entry name" value="D_2_HYDROXYACID_DH_3"/>
    <property type="match status" value="1"/>
</dbReference>
<evidence type="ECO:0000259" key="5">
    <source>
        <dbReference type="Pfam" id="PF00389"/>
    </source>
</evidence>
<dbReference type="RefSeq" id="WP_378517977.1">
    <property type="nucleotide sequence ID" value="NZ_CBCSDI010000027.1"/>
</dbReference>
<gene>
    <name evidence="7" type="ORF">ACFFJG_07515</name>
</gene>
<dbReference type="InterPro" id="IPR006140">
    <property type="entry name" value="D-isomer_DH_NAD-bd"/>
</dbReference>
<sequence>MKAVLSSRELADAVGPVDGVEIEVWNGDGPTPAGDVEVWVPHYATSADVIDQGHRLQGLQVVQLQSAGYDGVAERLPDGITLCNAAGVHDDATAEHAVGLVLASLRGIPEAVRQHGHWQRMPGRRSLADSRVLVLGYGSIGRALAERLLPMKAQVTAVATRERDDDLVGRVRSTDDLAALLPEQDVVVALVPLTEATRGILGEETLALLPDGALVVNVARGGVVDTDAVLRHAGRLRFALDVTDPEPLPDGHPLWDAPDVLVTPHVAGGTTAMLPRISALVRDQLRRRVAGEPLVNVVATP</sequence>
<dbReference type="CDD" id="cd12166">
    <property type="entry name" value="2-Hacid_dh_7"/>
    <property type="match status" value="1"/>
</dbReference>
<evidence type="ECO:0000313" key="8">
    <source>
        <dbReference type="Proteomes" id="UP001589698"/>
    </source>
</evidence>
<evidence type="ECO:0000256" key="2">
    <source>
        <dbReference type="ARBA" id="ARBA00023002"/>
    </source>
</evidence>
<evidence type="ECO:0000256" key="1">
    <source>
        <dbReference type="ARBA" id="ARBA00005854"/>
    </source>
</evidence>
<dbReference type="PANTHER" id="PTHR43333:SF1">
    <property type="entry name" value="D-ISOMER SPECIFIC 2-HYDROXYACID DEHYDROGENASE NAD-BINDING DOMAIN-CONTAINING PROTEIN"/>
    <property type="match status" value="1"/>
</dbReference>
<name>A0ABV6E020_9ACTN</name>
<evidence type="ECO:0000256" key="3">
    <source>
        <dbReference type="ARBA" id="ARBA00023027"/>
    </source>
</evidence>
<comment type="caution">
    <text evidence="7">The sequence shown here is derived from an EMBL/GenBank/DDBJ whole genome shotgun (WGS) entry which is preliminary data.</text>
</comment>
<keyword evidence="3" id="KW-0520">NAD</keyword>
<keyword evidence="8" id="KW-1185">Reference proteome</keyword>
<feature type="domain" description="D-isomer specific 2-hydroxyacid dehydrogenase NAD-binding" evidence="6">
    <location>
        <begin position="99"/>
        <end position="267"/>
    </location>
</feature>
<dbReference type="InterPro" id="IPR006139">
    <property type="entry name" value="D-isomer_2_OHA_DH_cat_dom"/>
</dbReference>
<dbReference type="InterPro" id="IPR036291">
    <property type="entry name" value="NAD(P)-bd_dom_sf"/>
</dbReference>
<evidence type="ECO:0000313" key="7">
    <source>
        <dbReference type="EMBL" id="MFC0222322.1"/>
    </source>
</evidence>
<evidence type="ECO:0000256" key="4">
    <source>
        <dbReference type="RuleBase" id="RU003719"/>
    </source>
</evidence>
<dbReference type="PANTHER" id="PTHR43333">
    <property type="entry name" value="2-HACID_DH_C DOMAIN-CONTAINING PROTEIN"/>
    <property type="match status" value="1"/>
</dbReference>
<organism evidence="7 8">
    <name type="scientific">Nocardioides zeicaulis</name>
    <dbReference type="NCBI Taxonomy" id="1776857"/>
    <lineage>
        <taxon>Bacteria</taxon>
        <taxon>Bacillati</taxon>
        <taxon>Actinomycetota</taxon>
        <taxon>Actinomycetes</taxon>
        <taxon>Propionibacteriales</taxon>
        <taxon>Nocardioidaceae</taxon>
        <taxon>Nocardioides</taxon>
    </lineage>
</organism>
<dbReference type="InterPro" id="IPR029753">
    <property type="entry name" value="D-isomer_DH_CS"/>
</dbReference>
<dbReference type="Gene3D" id="3.40.50.720">
    <property type="entry name" value="NAD(P)-binding Rossmann-like Domain"/>
    <property type="match status" value="2"/>
</dbReference>
<reference evidence="7 8" key="1">
    <citation type="submission" date="2024-09" db="EMBL/GenBank/DDBJ databases">
        <authorList>
            <person name="Sun Q."/>
            <person name="Mori K."/>
        </authorList>
    </citation>
    <scope>NUCLEOTIDE SEQUENCE [LARGE SCALE GENOMIC DNA]</scope>
    <source>
        <strain evidence="7 8">CCM 8654</strain>
    </source>
</reference>
<protein>
    <submittedName>
        <fullName evidence="7">2-hydroxyacid dehydrogenase</fullName>
    </submittedName>
</protein>
<dbReference type="Proteomes" id="UP001589698">
    <property type="component" value="Unassembled WGS sequence"/>
</dbReference>
<dbReference type="Pfam" id="PF00389">
    <property type="entry name" value="2-Hacid_dh"/>
    <property type="match status" value="1"/>
</dbReference>
<proteinExistence type="inferred from homology"/>
<feature type="domain" description="D-isomer specific 2-hydroxyacid dehydrogenase catalytic" evidence="5">
    <location>
        <begin position="35"/>
        <end position="298"/>
    </location>
</feature>
<dbReference type="Pfam" id="PF02826">
    <property type="entry name" value="2-Hacid_dh_C"/>
    <property type="match status" value="1"/>
</dbReference>
<evidence type="ECO:0000259" key="6">
    <source>
        <dbReference type="Pfam" id="PF02826"/>
    </source>
</evidence>
<dbReference type="EMBL" id="JBHLXH010000001">
    <property type="protein sequence ID" value="MFC0222322.1"/>
    <property type="molecule type" value="Genomic_DNA"/>
</dbReference>
<accession>A0ABV6E020</accession>
<comment type="similarity">
    <text evidence="1 4">Belongs to the D-isomer specific 2-hydroxyacid dehydrogenase family.</text>
</comment>
<dbReference type="SUPFAM" id="SSF51735">
    <property type="entry name" value="NAD(P)-binding Rossmann-fold domains"/>
    <property type="match status" value="1"/>
</dbReference>
<dbReference type="SUPFAM" id="SSF52283">
    <property type="entry name" value="Formate/glycerate dehydrogenase catalytic domain-like"/>
    <property type="match status" value="1"/>
</dbReference>